<feature type="domain" description="Glycosyltransferase family 28 N-terminal" evidence="1">
    <location>
        <begin position="5"/>
        <end position="48"/>
    </location>
</feature>
<protein>
    <recommendedName>
        <fullName evidence="1">Glycosyltransferase family 28 N-terminal domain-containing protein</fullName>
    </recommendedName>
</protein>
<dbReference type="AlphaFoldDB" id="A0A657PPX5"/>
<accession>A0A657PPX5</accession>
<dbReference type="GO" id="GO:1901137">
    <property type="term" value="P:carbohydrate derivative biosynthetic process"/>
    <property type="evidence" value="ECO:0007669"/>
    <property type="project" value="UniProtKB-ARBA"/>
</dbReference>
<reference evidence="2" key="1">
    <citation type="submission" date="2017-02" db="EMBL/GenBank/DDBJ databases">
        <title>Novel co-symbiosis in the unique lucinid bivalve Phacoides pectinatus.</title>
        <authorList>
            <person name="Lim S.J."/>
            <person name="Davis B.G."/>
            <person name="Gill D.E."/>
            <person name="Engel A.S."/>
            <person name="Anderson L.C."/>
            <person name="Campbell B.J."/>
        </authorList>
    </citation>
    <scope>NUCLEOTIDE SEQUENCE [LARGE SCALE GENOMIC DNA]</scope>
    <source>
        <strain evidence="2">LUC13016_P6</strain>
    </source>
</reference>
<feature type="non-terminal residue" evidence="2">
    <location>
        <position position="50"/>
    </location>
</feature>
<dbReference type="InterPro" id="IPR004276">
    <property type="entry name" value="GlycoTrans_28_N"/>
</dbReference>
<dbReference type="Pfam" id="PF03033">
    <property type="entry name" value="Glyco_transf_28"/>
    <property type="match status" value="1"/>
</dbReference>
<proteinExistence type="predicted"/>
<evidence type="ECO:0000313" key="2">
    <source>
        <dbReference type="EMBL" id="OQX36565.1"/>
    </source>
</evidence>
<dbReference type="Proteomes" id="UP000243361">
    <property type="component" value="Unassembled WGS sequence"/>
</dbReference>
<dbReference type="GO" id="GO:0005975">
    <property type="term" value="P:carbohydrate metabolic process"/>
    <property type="evidence" value="ECO:0007669"/>
    <property type="project" value="InterPro"/>
</dbReference>
<dbReference type="EMBL" id="MUIE01000109">
    <property type="protein sequence ID" value="OQX36565.1"/>
    <property type="molecule type" value="Genomic_DNA"/>
</dbReference>
<evidence type="ECO:0000313" key="3">
    <source>
        <dbReference type="Proteomes" id="UP000243361"/>
    </source>
</evidence>
<dbReference type="SUPFAM" id="SSF53756">
    <property type="entry name" value="UDP-Glycosyltransferase/glycogen phosphorylase"/>
    <property type="match status" value="1"/>
</dbReference>
<dbReference type="Gene3D" id="3.40.50.2000">
    <property type="entry name" value="Glycogen Phosphorylase B"/>
    <property type="match status" value="1"/>
</dbReference>
<comment type="caution">
    <text evidence="2">The sequence shown here is derived from an EMBL/GenBank/DDBJ whole genome shotgun (WGS) entry which is preliminary data.</text>
</comment>
<gene>
    <name evidence="2" type="ORF">B0D84_01365</name>
</gene>
<evidence type="ECO:0000259" key="1">
    <source>
        <dbReference type="Pfam" id="PF03033"/>
    </source>
</evidence>
<organism evidence="2 3">
    <name type="scientific">Candidatus Sedimenticola endophacoides</name>
    <dbReference type="NCBI Taxonomy" id="2548426"/>
    <lineage>
        <taxon>Bacteria</taxon>
        <taxon>Pseudomonadati</taxon>
        <taxon>Pseudomonadota</taxon>
        <taxon>Gammaproteobacteria</taxon>
        <taxon>Chromatiales</taxon>
        <taxon>Sedimenticolaceae</taxon>
        <taxon>Sedimenticola</taxon>
    </lineage>
</organism>
<sequence>MGGGVMVMAGGTGGHVFPALAVARALRERGREVLWLGTPGSFESRVVPGH</sequence>
<dbReference type="GO" id="GO:0016758">
    <property type="term" value="F:hexosyltransferase activity"/>
    <property type="evidence" value="ECO:0007669"/>
    <property type="project" value="InterPro"/>
</dbReference>
<keyword evidence="3" id="KW-1185">Reference proteome</keyword>
<name>A0A657PPX5_9GAMM</name>